<dbReference type="PANTHER" id="PTHR11103">
    <property type="entry name" value="SLR1189 PROTEIN"/>
    <property type="match status" value="1"/>
</dbReference>
<dbReference type="InterPro" id="IPR017226">
    <property type="entry name" value="BHMT-like"/>
</dbReference>
<dbReference type="GO" id="GO:0008168">
    <property type="term" value="F:methyltransferase activity"/>
    <property type="evidence" value="ECO:0007669"/>
    <property type="project" value="UniProtKB-UniRule"/>
</dbReference>
<dbReference type="SUPFAM" id="SSF82282">
    <property type="entry name" value="Homocysteine S-methyltransferase"/>
    <property type="match status" value="1"/>
</dbReference>
<dbReference type="GO" id="GO:0009086">
    <property type="term" value="P:methionine biosynthetic process"/>
    <property type="evidence" value="ECO:0007669"/>
    <property type="project" value="InterPro"/>
</dbReference>
<keyword evidence="7" id="KW-1185">Reference proteome</keyword>
<feature type="binding site" evidence="3 4">
    <location>
        <position position="216"/>
    </location>
    <ligand>
        <name>Zn(2+)</name>
        <dbReference type="ChEBI" id="CHEBI:29105"/>
    </ligand>
</feature>
<proteinExistence type="predicted"/>
<evidence type="ECO:0000256" key="4">
    <source>
        <dbReference type="PROSITE-ProRule" id="PRU00333"/>
    </source>
</evidence>
<dbReference type="GO" id="GO:0008270">
    <property type="term" value="F:zinc ion binding"/>
    <property type="evidence" value="ECO:0007669"/>
    <property type="project" value="InterPro"/>
</dbReference>
<evidence type="ECO:0000256" key="3">
    <source>
        <dbReference type="PIRSR" id="PIRSR037505-2"/>
    </source>
</evidence>
<dbReference type="PIRSF" id="PIRSF037505">
    <property type="entry name" value="Betaine_HMT"/>
    <property type="match status" value="1"/>
</dbReference>
<keyword evidence="3 4" id="KW-0479">Metal-binding</keyword>
<reference evidence="7" key="1">
    <citation type="submission" date="2016-10" db="EMBL/GenBank/DDBJ databases">
        <authorList>
            <person name="Varghese N."/>
            <person name="Submissions S."/>
        </authorList>
    </citation>
    <scope>NUCLEOTIDE SEQUENCE [LARGE SCALE GENOMIC DNA]</scope>
    <source>
        <strain evidence="7">DSM 22127</strain>
    </source>
</reference>
<evidence type="ECO:0000313" key="7">
    <source>
        <dbReference type="Proteomes" id="UP000198859"/>
    </source>
</evidence>
<dbReference type="Pfam" id="PF02574">
    <property type="entry name" value="S-methyl_trans"/>
    <property type="match status" value="1"/>
</dbReference>
<sequence>MSTSERPAPSTLSDLAARGVVLVDGGMGTLLQDMGLDDGGSGELWNLDRPDAVRDAHRAYAESGARVLTTNTFGGTRPRLEMHGLGDMVHQLNEAGARLARKEADRVGALVAGDVGPTGELLFPLGTLDAEAATALFVEQIQGLVAGGIDLVLVETMSDAAEAEAAVEAAHRVAPGLPVVVTFSFDTNLHTMMGVDPATAVTRMAAAGVDAVGANCGRGPGEMEAIAAAMVAARDALPEPGLLLVAQSNAGLPQVVGDHFEYDATPDDMATHAVALRDLGVDLVGACCGSTPGHVAAMSQAFGASPA</sequence>
<dbReference type="Gene3D" id="3.20.20.330">
    <property type="entry name" value="Homocysteine-binding-like domain"/>
    <property type="match status" value="1"/>
</dbReference>
<evidence type="ECO:0000259" key="5">
    <source>
        <dbReference type="PROSITE" id="PS50970"/>
    </source>
</evidence>
<organism evidence="6 7">
    <name type="scientific">Nocardioides scoriae</name>
    <dbReference type="NCBI Taxonomy" id="642780"/>
    <lineage>
        <taxon>Bacteria</taxon>
        <taxon>Bacillati</taxon>
        <taxon>Actinomycetota</taxon>
        <taxon>Actinomycetes</taxon>
        <taxon>Propionibacteriales</taxon>
        <taxon>Nocardioidaceae</taxon>
        <taxon>Nocardioides</taxon>
    </lineage>
</organism>
<evidence type="ECO:0000256" key="1">
    <source>
        <dbReference type="ARBA" id="ARBA00022603"/>
    </source>
</evidence>
<dbReference type="AlphaFoldDB" id="A0A1H1TJT7"/>
<feature type="binding site" evidence="3 4">
    <location>
        <position position="288"/>
    </location>
    <ligand>
        <name>Zn(2+)</name>
        <dbReference type="ChEBI" id="CHEBI:29105"/>
    </ligand>
</feature>
<keyword evidence="3 4" id="KW-0862">Zinc</keyword>
<dbReference type="InterPro" id="IPR036589">
    <property type="entry name" value="HCY_dom_sf"/>
</dbReference>
<feature type="binding site" evidence="3 4">
    <location>
        <position position="287"/>
    </location>
    <ligand>
        <name>Zn(2+)</name>
        <dbReference type="ChEBI" id="CHEBI:29105"/>
    </ligand>
</feature>
<comment type="cofactor">
    <cofactor evidence="3">
        <name>Zn(2+)</name>
        <dbReference type="ChEBI" id="CHEBI:29105"/>
    </cofactor>
    <text evidence="3">Binds 1 zinc ion per subunit.</text>
</comment>
<evidence type="ECO:0000256" key="2">
    <source>
        <dbReference type="ARBA" id="ARBA00022679"/>
    </source>
</evidence>
<name>A0A1H1TJT7_9ACTN</name>
<dbReference type="RefSeq" id="WP_197680963.1">
    <property type="nucleotide sequence ID" value="NZ_LT629757.1"/>
</dbReference>
<keyword evidence="1 4" id="KW-0489">Methyltransferase</keyword>
<dbReference type="PROSITE" id="PS50970">
    <property type="entry name" value="HCY"/>
    <property type="match status" value="1"/>
</dbReference>
<gene>
    <name evidence="6" type="ORF">SAMN04488570_2252</name>
</gene>
<protein>
    <submittedName>
        <fullName evidence="6">5-methyltetrahydrofolate--homocysteine methyltransferase</fullName>
    </submittedName>
</protein>
<accession>A0A1H1TJT7</accession>
<dbReference type="STRING" id="642780.SAMN04488570_2252"/>
<dbReference type="GO" id="GO:0032259">
    <property type="term" value="P:methylation"/>
    <property type="evidence" value="ECO:0007669"/>
    <property type="project" value="UniProtKB-KW"/>
</dbReference>
<keyword evidence="2 4" id="KW-0808">Transferase</keyword>
<dbReference type="PANTHER" id="PTHR11103:SF18">
    <property type="entry name" value="SLR1189 PROTEIN"/>
    <property type="match status" value="1"/>
</dbReference>
<evidence type="ECO:0000313" key="6">
    <source>
        <dbReference type="EMBL" id="SDS60236.1"/>
    </source>
</evidence>
<feature type="domain" description="Hcy-binding" evidence="5">
    <location>
        <begin position="9"/>
        <end position="302"/>
    </location>
</feature>
<dbReference type="Proteomes" id="UP000198859">
    <property type="component" value="Chromosome I"/>
</dbReference>
<dbReference type="InterPro" id="IPR003726">
    <property type="entry name" value="HCY_dom"/>
</dbReference>
<dbReference type="EMBL" id="LT629757">
    <property type="protein sequence ID" value="SDS60236.1"/>
    <property type="molecule type" value="Genomic_DNA"/>
</dbReference>